<dbReference type="SUPFAM" id="SSF49562">
    <property type="entry name" value="C2 domain (Calcium/lipid-binding domain, CaLB)"/>
    <property type="match status" value="1"/>
</dbReference>
<proteinExistence type="inferred from homology"/>
<dbReference type="InterPro" id="IPR015433">
    <property type="entry name" value="PI3/4_kinase"/>
</dbReference>
<accession>A0A1Y5I9X7</accession>
<dbReference type="eggNOG" id="KOG0906">
    <property type="taxonomic scope" value="Eukaryota"/>
</dbReference>
<evidence type="ECO:0000259" key="9">
    <source>
        <dbReference type="PROSITE" id="PS51545"/>
    </source>
</evidence>
<dbReference type="Pfam" id="PF00454">
    <property type="entry name" value="PI3_PI4_kinase"/>
    <property type="match status" value="1"/>
</dbReference>
<reference evidence="11" key="1">
    <citation type="submission" date="2017-04" db="EMBL/GenBank/DDBJ databases">
        <title>Population genomics of picophytoplankton unveils novel chromosome hypervariability.</title>
        <authorList>
            <consortium name="DOE Joint Genome Institute"/>
            <person name="Blanc-Mathieu R."/>
            <person name="Krasovec M."/>
            <person name="Hebrard M."/>
            <person name="Yau S."/>
            <person name="Desgranges E."/>
            <person name="Martin J."/>
            <person name="Schackwitz W."/>
            <person name="Kuo A."/>
            <person name="Salin G."/>
            <person name="Donnadieu C."/>
            <person name="Desdevises Y."/>
            <person name="Sanchez-Ferandin S."/>
            <person name="Moreau H."/>
            <person name="Rivals E."/>
            <person name="Grigoriev I.V."/>
            <person name="Grimsley N."/>
            <person name="Eyre-Walker A."/>
            <person name="Piganeau G."/>
        </authorList>
    </citation>
    <scope>NUCLEOTIDE SEQUENCE [LARGE SCALE GENOMIC DNA]</scope>
    <source>
        <strain evidence="11">RCC 1115</strain>
    </source>
</reference>
<dbReference type="PROSITE" id="PS51547">
    <property type="entry name" value="C2_PI3K"/>
    <property type="match status" value="1"/>
</dbReference>
<dbReference type="GO" id="GO:0034271">
    <property type="term" value="C:phosphatidylinositol 3-kinase complex, class III, type I"/>
    <property type="evidence" value="ECO:0007669"/>
    <property type="project" value="TreeGrafter"/>
</dbReference>
<dbReference type="PROSITE" id="PS00916">
    <property type="entry name" value="PI3_4_KINASE_2"/>
    <property type="match status" value="1"/>
</dbReference>
<dbReference type="InterPro" id="IPR042236">
    <property type="entry name" value="PI3K_accessory_sf"/>
</dbReference>
<dbReference type="GO" id="GO:0005768">
    <property type="term" value="C:endosome"/>
    <property type="evidence" value="ECO:0007669"/>
    <property type="project" value="TreeGrafter"/>
</dbReference>
<dbReference type="InterPro" id="IPR016024">
    <property type="entry name" value="ARM-type_fold"/>
</dbReference>
<dbReference type="PIRSF" id="PIRSF000587">
    <property type="entry name" value="PI3K_Vps34"/>
    <property type="match status" value="1"/>
</dbReference>
<dbReference type="PANTHER" id="PTHR10048">
    <property type="entry name" value="PHOSPHATIDYLINOSITOL KINASE"/>
    <property type="match status" value="1"/>
</dbReference>
<dbReference type="PROSITE" id="PS51545">
    <property type="entry name" value="PIK_HELICAL"/>
    <property type="match status" value="1"/>
</dbReference>
<dbReference type="GO" id="GO:0000407">
    <property type="term" value="C:phagophore assembly site"/>
    <property type="evidence" value="ECO:0007669"/>
    <property type="project" value="TreeGrafter"/>
</dbReference>
<dbReference type="SMART" id="SM00146">
    <property type="entry name" value="PI3Kc"/>
    <property type="match status" value="1"/>
</dbReference>
<dbReference type="CDD" id="cd00870">
    <property type="entry name" value="PI3Ka_III"/>
    <property type="match status" value="1"/>
</dbReference>
<dbReference type="InterPro" id="IPR011009">
    <property type="entry name" value="Kinase-like_dom_sf"/>
</dbReference>
<evidence type="ECO:0000259" key="8">
    <source>
        <dbReference type="PROSITE" id="PS50290"/>
    </source>
</evidence>
<dbReference type="Gene3D" id="1.25.40.70">
    <property type="entry name" value="Phosphatidylinositol 3-kinase, accessory domain (PIK)"/>
    <property type="match status" value="1"/>
</dbReference>
<feature type="domain" description="PIK helical" evidence="9">
    <location>
        <begin position="268"/>
        <end position="465"/>
    </location>
</feature>
<evidence type="ECO:0000259" key="10">
    <source>
        <dbReference type="PROSITE" id="PS51547"/>
    </source>
</evidence>
<dbReference type="InterPro" id="IPR035892">
    <property type="entry name" value="C2_domain_sf"/>
</dbReference>
<evidence type="ECO:0000256" key="1">
    <source>
        <dbReference type="ARBA" id="ARBA00012073"/>
    </source>
</evidence>
<dbReference type="CDD" id="cd00896">
    <property type="entry name" value="PI3Kc_III"/>
    <property type="match status" value="1"/>
</dbReference>
<dbReference type="InterPro" id="IPR002420">
    <property type="entry name" value="PI3K-type_C2_dom"/>
</dbReference>
<keyword evidence="3 6" id="KW-0547">Nucleotide-binding</keyword>
<dbReference type="Gene3D" id="1.10.1070.11">
    <property type="entry name" value="Phosphatidylinositol 3-/4-kinase, catalytic domain"/>
    <property type="match status" value="1"/>
</dbReference>
<dbReference type="SMART" id="SM00145">
    <property type="entry name" value="PI3Ka"/>
    <property type="match status" value="1"/>
</dbReference>
<comment type="similarity">
    <text evidence="6 7">Belongs to the PI3/PI4-kinase family.</text>
</comment>
<dbReference type="Gene3D" id="3.30.1010.10">
    <property type="entry name" value="Phosphatidylinositol 3-kinase Catalytic Subunit, Chain A, domain 4"/>
    <property type="match status" value="1"/>
</dbReference>
<dbReference type="EC" id="2.7.1.137" evidence="1"/>
<dbReference type="InterPro" id="IPR018936">
    <property type="entry name" value="PI3/4_kinase_CS"/>
</dbReference>
<dbReference type="GO" id="GO:0034272">
    <property type="term" value="C:phosphatidylinositol 3-kinase complex, class III, type II"/>
    <property type="evidence" value="ECO:0007669"/>
    <property type="project" value="TreeGrafter"/>
</dbReference>
<organism evidence="11">
    <name type="scientific">Ostreococcus tauri</name>
    <name type="common">Marine green alga</name>
    <dbReference type="NCBI Taxonomy" id="70448"/>
    <lineage>
        <taxon>Eukaryota</taxon>
        <taxon>Viridiplantae</taxon>
        <taxon>Chlorophyta</taxon>
        <taxon>Mamiellophyceae</taxon>
        <taxon>Mamiellales</taxon>
        <taxon>Bathycoccaceae</taxon>
        <taxon>Ostreococcus</taxon>
    </lineage>
</organism>
<dbReference type="SUPFAM" id="SSF48371">
    <property type="entry name" value="ARM repeat"/>
    <property type="match status" value="1"/>
</dbReference>
<evidence type="ECO:0000256" key="4">
    <source>
        <dbReference type="ARBA" id="ARBA00022777"/>
    </source>
</evidence>
<dbReference type="GO" id="GO:0048015">
    <property type="term" value="P:phosphatidylinositol-mediated signaling"/>
    <property type="evidence" value="ECO:0007669"/>
    <property type="project" value="TreeGrafter"/>
</dbReference>
<evidence type="ECO:0000256" key="2">
    <source>
        <dbReference type="ARBA" id="ARBA00022679"/>
    </source>
</evidence>
<dbReference type="InterPro" id="IPR001263">
    <property type="entry name" value="PI3K_accessory_dom"/>
</dbReference>
<dbReference type="GO" id="GO:0005524">
    <property type="term" value="F:ATP binding"/>
    <property type="evidence" value="ECO:0007669"/>
    <property type="project" value="UniProtKB-UniRule"/>
</dbReference>
<evidence type="ECO:0000256" key="7">
    <source>
        <dbReference type="PROSITE-ProRule" id="PRU00880"/>
    </source>
</evidence>
<dbReference type="InterPro" id="IPR036940">
    <property type="entry name" value="PI3/4_kinase_cat_sf"/>
</dbReference>
<dbReference type="PANTHER" id="PTHR10048:SF7">
    <property type="entry name" value="PHOSPHATIDYLINOSITOL 3-KINASE CATALYTIC SUBUNIT TYPE 3"/>
    <property type="match status" value="1"/>
</dbReference>
<gene>
    <name evidence="11" type="ORF">BE221DRAFT_174129</name>
</gene>
<dbReference type="EMBL" id="KZ155826">
    <property type="protein sequence ID" value="OUS43795.1"/>
    <property type="molecule type" value="Genomic_DNA"/>
</dbReference>
<evidence type="ECO:0000256" key="3">
    <source>
        <dbReference type="ARBA" id="ARBA00022741"/>
    </source>
</evidence>
<name>A0A1Y5I9X7_OSTTA</name>
<dbReference type="Pfam" id="PF00613">
    <property type="entry name" value="PI3Ka"/>
    <property type="match status" value="1"/>
</dbReference>
<protein>
    <recommendedName>
        <fullName evidence="1">phosphatidylinositol 3-kinase</fullName>
        <ecNumber evidence="1">2.7.1.137</ecNumber>
    </recommendedName>
</protein>
<dbReference type="Pfam" id="PF00792">
    <property type="entry name" value="PI3K_C2"/>
    <property type="match status" value="1"/>
</dbReference>
<dbReference type="GO" id="GO:0016303">
    <property type="term" value="F:1-phosphatidylinositol-3-kinase activity"/>
    <property type="evidence" value="ECO:0007669"/>
    <property type="project" value="UniProtKB-EC"/>
</dbReference>
<dbReference type="InterPro" id="IPR000403">
    <property type="entry name" value="PI3/4_kinase_cat_dom"/>
</dbReference>
<keyword evidence="5 6" id="KW-0067">ATP-binding</keyword>
<evidence type="ECO:0000256" key="5">
    <source>
        <dbReference type="ARBA" id="ARBA00022840"/>
    </source>
</evidence>
<dbReference type="Proteomes" id="UP000195557">
    <property type="component" value="Unassembled WGS sequence"/>
</dbReference>
<sequence>MMVGVDRLKVFDSRDVELDCELHVQALHGQLPHSQTGTVENEVFVSARLIANEEPLTNEISTTAVAHIDGVAEWKEKLSFPITVRDLPRETQLELEVRSARKFPSDVLCRSRMAIFGDDNRLLQGSRCAMLTPSGETKKKHDYLGAKFMEQHAELERLEGFLVQYEQGNLPSVNWLDNLVFSRIRDARKNQLGVARTTGDFIQLVLEFPVYAQPVVYRQRSEEEHAIEIHKWQHLTWLVDDEVNFMLENPAERKHQKLSRSVGRGVVDIQLKPDGSEKRRLATIIQLPPTRPLDMESQNLLWKFRFAMRQDPRALTKFLKCVDWSDPAETKASVQLMREWEPIGPAAALELLTPTFTNVDVRRYAVAILRQTDEEDLLMYLLQLVQVRVIERSVRNALGRLTTNFVALRYETEDDNELAKFLVERGVENAVVGNYLYWYLQVGWEGSAAERSASTFRLFERACRSKSKKGGGFWDTLKFQQELTERITVRFPIITQEVNMLRGARKVERLRAILSSENELGAMLSSFPQAIPNPLNPTVLGLLPGENKVSRAFDFILTWSTISESSVFKSALSPLKLTFQTLTGDRATMIFKKGDDLRQDQLCVQMISLMDRLLKRENLDLKLTSYRVLATGSDTGLIEFVKSQGVADILKEHEKLTTYIALHNPDPHGPNGCTMTSMMNFVKSCAGYSVITYLLGVGDRHLDNLMLASDGRLFHIDFGFIMGRDPKISPPSMKLCKEMVEAMGEYFSEFKTYCCEAYNILRKSESVVLLLNLFSLMADANIPDININQDYERSRLRFESKFALELDDEAAMQHFISEIHRSSNAFLDPIFERAHRVAQAFR</sequence>
<dbReference type="InterPro" id="IPR008290">
    <property type="entry name" value="PI3K_Vps34"/>
</dbReference>
<evidence type="ECO:0000256" key="6">
    <source>
        <dbReference type="PIRNR" id="PIRNR000587"/>
    </source>
</evidence>
<dbReference type="PROSITE" id="PS50290">
    <property type="entry name" value="PI3_4_KINASE_3"/>
    <property type="match status" value="1"/>
</dbReference>
<dbReference type="PROSITE" id="PS00915">
    <property type="entry name" value="PI3_4_KINASE_1"/>
    <property type="match status" value="1"/>
</dbReference>
<keyword evidence="2 6" id="KW-0808">Transferase</keyword>
<dbReference type="AlphaFoldDB" id="A0A1Y5I9X7"/>
<dbReference type="GO" id="GO:0006897">
    <property type="term" value="P:endocytosis"/>
    <property type="evidence" value="ECO:0007669"/>
    <property type="project" value="TreeGrafter"/>
</dbReference>
<feature type="domain" description="C2 PI3K-type" evidence="10">
    <location>
        <begin position="18"/>
        <end position="171"/>
    </location>
</feature>
<evidence type="ECO:0000313" key="11">
    <source>
        <dbReference type="EMBL" id="OUS43795.1"/>
    </source>
</evidence>
<dbReference type="SUPFAM" id="SSF56112">
    <property type="entry name" value="Protein kinase-like (PK-like)"/>
    <property type="match status" value="1"/>
</dbReference>
<keyword evidence="4 6" id="KW-0418">Kinase</keyword>
<dbReference type="Gene3D" id="2.60.40.150">
    <property type="entry name" value="C2 domain"/>
    <property type="match status" value="1"/>
</dbReference>
<feature type="domain" description="PI3K/PI4K catalytic" evidence="8">
    <location>
        <begin position="561"/>
        <end position="827"/>
    </location>
</feature>
<dbReference type="InterPro" id="IPR057756">
    <property type="entry name" value="PI3-kinase_type3/VPS34_cat"/>
</dbReference>
<dbReference type="GO" id="GO:0005777">
    <property type="term" value="C:peroxisome"/>
    <property type="evidence" value="ECO:0007669"/>
    <property type="project" value="TreeGrafter"/>
</dbReference>
<dbReference type="GO" id="GO:0000045">
    <property type="term" value="P:autophagosome assembly"/>
    <property type="evidence" value="ECO:0007669"/>
    <property type="project" value="TreeGrafter"/>
</dbReference>